<evidence type="ECO:0000313" key="1">
    <source>
        <dbReference type="EMBL" id="MBU2692680.1"/>
    </source>
</evidence>
<organism evidence="1 2">
    <name type="scientific">Eiseniibacteriota bacterium</name>
    <dbReference type="NCBI Taxonomy" id="2212470"/>
    <lineage>
        <taxon>Bacteria</taxon>
        <taxon>Candidatus Eiseniibacteriota</taxon>
    </lineage>
</organism>
<comment type="caution">
    <text evidence="1">The sequence shown here is derived from an EMBL/GenBank/DDBJ whole genome shotgun (WGS) entry which is preliminary data.</text>
</comment>
<dbReference type="Proteomes" id="UP000777784">
    <property type="component" value="Unassembled WGS sequence"/>
</dbReference>
<dbReference type="AlphaFoldDB" id="A0A948W7W3"/>
<reference evidence="1" key="1">
    <citation type="submission" date="2021-05" db="EMBL/GenBank/DDBJ databases">
        <title>Energy efficiency and biological interactions define the core microbiome of deep oligotrophic groundwater.</title>
        <authorList>
            <person name="Mehrshad M."/>
            <person name="Lopez-Fernandez M."/>
            <person name="Bell E."/>
            <person name="Bernier-Latmani R."/>
            <person name="Bertilsson S."/>
            <person name="Dopson M."/>
        </authorList>
    </citation>
    <scope>NUCLEOTIDE SEQUENCE</scope>
    <source>
        <strain evidence="1">Modern_marine.mb.64</strain>
    </source>
</reference>
<accession>A0A948W7W3</accession>
<proteinExistence type="predicted"/>
<name>A0A948W7W3_UNCEI</name>
<sequence>MSEMIAPQPVLRICSCLTGYPSLLPLVEDALVHHFGQIGLKSDPFPFADTDYYEAEMGTDLHRTWFCFNKLFNPEELPKYRSLTGLIEDEFAVEKRRRVNLDPGYLDMGKLVLASLKGAADKIYMGQGVWAHTCLRYRFNKFSGPDHSFPDFIDGRFNDFFIEARRVYKRSLKTGLSP</sequence>
<dbReference type="InterPro" id="IPR025529">
    <property type="entry name" value="DUF4416"/>
</dbReference>
<gene>
    <name evidence="1" type="ORF">KJ970_17325</name>
</gene>
<protein>
    <submittedName>
        <fullName evidence="1">DUF4416 family protein</fullName>
    </submittedName>
</protein>
<dbReference type="EMBL" id="JAHJDP010000099">
    <property type="protein sequence ID" value="MBU2692680.1"/>
    <property type="molecule type" value="Genomic_DNA"/>
</dbReference>
<evidence type="ECO:0000313" key="2">
    <source>
        <dbReference type="Proteomes" id="UP000777784"/>
    </source>
</evidence>
<dbReference type="Pfam" id="PF14385">
    <property type="entry name" value="DUF4416"/>
    <property type="match status" value="1"/>
</dbReference>